<name>A0ABU2RC29_9ACTN</name>
<evidence type="ECO:0000313" key="2">
    <source>
        <dbReference type="EMBL" id="MDT0426384.1"/>
    </source>
</evidence>
<dbReference type="Proteomes" id="UP001183777">
    <property type="component" value="Unassembled WGS sequence"/>
</dbReference>
<dbReference type="EMBL" id="JAVREX010000001">
    <property type="protein sequence ID" value="MDT0426384.1"/>
    <property type="molecule type" value="Genomic_DNA"/>
</dbReference>
<dbReference type="RefSeq" id="WP_200695228.1">
    <property type="nucleotide sequence ID" value="NZ_JAVREX010000001.1"/>
</dbReference>
<evidence type="ECO:0000256" key="1">
    <source>
        <dbReference type="SAM" id="MobiDB-lite"/>
    </source>
</evidence>
<feature type="compositionally biased region" description="Acidic residues" evidence="1">
    <location>
        <begin position="36"/>
        <end position="46"/>
    </location>
</feature>
<feature type="compositionally biased region" description="Basic and acidic residues" evidence="1">
    <location>
        <begin position="22"/>
        <end position="35"/>
    </location>
</feature>
<accession>A0ABU2RC29</accession>
<protein>
    <submittedName>
        <fullName evidence="2">Uncharacterized protein</fullName>
    </submittedName>
</protein>
<feature type="region of interest" description="Disordered" evidence="1">
    <location>
        <begin position="14"/>
        <end position="46"/>
    </location>
</feature>
<evidence type="ECO:0000313" key="3">
    <source>
        <dbReference type="Proteomes" id="UP001183777"/>
    </source>
</evidence>
<reference evidence="3" key="1">
    <citation type="submission" date="2023-07" db="EMBL/GenBank/DDBJ databases">
        <title>30 novel species of actinomycetes from the DSMZ collection.</title>
        <authorList>
            <person name="Nouioui I."/>
        </authorList>
    </citation>
    <scope>NUCLEOTIDE SEQUENCE [LARGE SCALE GENOMIC DNA]</scope>
    <source>
        <strain evidence="3">DSM 41770</strain>
    </source>
</reference>
<gene>
    <name evidence="2" type="ORF">RM649_01785</name>
</gene>
<sequence length="46" mass="4904">MRLGVDVRLAAVMGAQPTTGEVRGRSESADRSRPVDEDEDEDGDGT</sequence>
<comment type="caution">
    <text evidence="2">The sequence shown here is derived from an EMBL/GenBank/DDBJ whole genome shotgun (WGS) entry which is preliminary data.</text>
</comment>
<organism evidence="2 3">
    <name type="scientific">Streptomyces salyersiae</name>
    <dbReference type="NCBI Taxonomy" id="3075530"/>
    <lineage>
        <taxon>Bacteria</taxon>
        <taxon>Bacillati</taxon>
        <taxon>Actinomycetota</taxon>
        <taxon>Actinomycetes</taxon>
        <taxon>Kitasatosporales</taxon>
        <taxon>Streptomycetaceae</taxon>
        <taxon>Streptomyces</taxon>
    </lineage>
</organism>
<keyword evidence="3" id="KW-1185">Reference proteome</keyword>
<proteinExistence type="predicted"/>